<dbReference type="Proteomes" id="UP000177798">
    <property type="component" value="Chromosome 7"/>
</dbReference>
<sequence length="180" mass="19798">MSLMENISECIVAISSLDNYVSVEAAPELSAYVHDAKRFALRNRVGIEQAPLRIYCCWYEKDTEDVAPTDYVGPDTTGKSLQIFEGHSDWVNSVAFSPDKKVIVSGSDDGTIRFWDITTGKSLQVFEDHSGEVNSVAFSPDGKMVASVFDNKTIQLWNTIGESLQTLEGHSSLNASCYDG</sequence>
<evidence type="ECO:0000313" key="8">
    <source>
        <dbReference type="Proteomes" id="UP000177798"/>
    </source>
</evidence>
<reference evidence="8" key="1">
    <citation type="journal article" date="2017" name="Genome Biol. Evol.">
        <title>The complete genome sequence of the phytopathogenic fungus Sclerotinia sclerotiorum reveals insights into the genome architecture of broad host range pathogens.</title>
        <authorList>
            <person name="Derbyshire M."/>
            <person name="Denton-Giles M."/>
            <person name="Hegedus D."/>
            <person name="Seifbarghy S."/>
            <person name="Rollins J."/>
            <person name="van Kan J."/>
            <person name="Seidl M.F."/>
            <person name="Faino L."/>
            <person name="Mbengue M."/>
            <person name="Navaud O."/>
            <person name="Raffaele S."/>
            <person name="Hammond-Kosack K."/>
            <person name="Heard S."/>
            <person name="Oliver R."/>
        </authorList>
    </citation>
    <scope>NUCLEOTIDE SEQUENCE [LARGE SCALE GENOMIC DNA]</scope>
    <source>
        <strain evidence="8">ATCC 18683 / 1980 / Ss-1</strain>
    </source>
</reference>
<comment type="function">
    <text evidence="5">Involved in mitochondrial fission. Acts as an adapter protein required to form mitochondrial fission complexes. Formation of these complexes is required to promote constriction and fission of the mitochondrial compartment at a late step in mitochondrial division.</text>
</comment>
<dbReference type="AlphaFoldDB" id="A0A1D9Q901"/>
<dbReference type="GO" id="GO:1990234">
    <property type="term" value="C:transferase complex"/>
    <property type="evidence" value="ECO:0007669"/>
    <property type="project" value="UniProtKB-ARBA"/>
</dbReference>
<name>A0A1D9Q901_SCLS1</name>
<dbReference type="OrthoDB" id="538223at2759"/>
<dbReference type="InterPro" id="IPR019775">
    <property type="entry name" value="WD40_repeat_CS"/>
</dbReference>
<evidence type="ECO:0000256" key="6">
    <source>
        <dbReference type="PROSITE-ProRule" id="PRU00221"/>
    </source>
</evidence>
<accession>A0A1D9Q901</accession>
<dbReference type="SMART" id="SM00320">
    <property type="entry name" value="WD40"/>
    <property type="match status" value="2"/>
</dbReference>
<dbReference type="Gene3D" id="2.130.10.10">
    <property type="entry name" value="YVTN repeat-like/Quinoprotein amine dehydrogenase"/>
    <property type="match status" value="1"/>
</dbReference>
<dbReference type="PANTHER" id="PTHR22847">
    <property type="entry name" value="WD40 REPEAT PROTEIN"/>
    <property type="match status" value="1"/>
</dbReference>
<dbReference type="SUPFAM" id="SSF50978">
    <property type="entry name" value="WD40 repeat-like"/>
    <property type="match status" value="1"/>
</dbReference>
<evidence type="ECO:0000256" key="1">
    <source>
        <dbReference type="ARBA" id="ARBA00022574"/>
    </source>
</evidence>
<evidence type="ECO:0000313" key="7">
    <source>
        <dbReference type="EMBL" id="APA11430.1"/>
    </source>
</evidence>
<dbReference type="VEuPathDB" id="FungiDB:sscle_07g062000"/>
<evidence type="ECO:0000256" key="2">
    <source>
        <dbReference type="ARBA" id="ARBA00022737"/>
    </source>
</evidence>
<evidence type="ECO:0000256" key="4">
    <source>
        <dbReference type="ARBA" id="ARBA00039789"/>
    </source>
</evidence>
<dbReference type="PROSITE" id="PS50082">
    <property type="entry name" value="WD_REPEATS_2"/>
    <property type="match status" value="2"/>
</dbReference>
<proteinExistence type="inferred from homology"/>
<dbReference type="PANTHER" id="PTHR22847:SF637">
    <property type="entry name" value="WD REPEAT DOMAIN 5B"/>
    <property type="match status" value="1"/>
</dbReference>
<protein>
    <recommendedName>
        <fullName evidence="4">Mitochondrial division protein 1</fullName>
    </recommendedName>
</protein>
<dbReference type="Pfam" id="PF00400">
    <property type="entry name" value="WD40"/>
    <property type="match status" value="2"/>
</dbReference>
<keyword evidence="2" id="KW-0677">Repeat</keyword>
<evidence type="ECO:0000256" key="3">
    <source>
        <dbReference type="ARBA" id="ARBA00038415"/>
    </source>
</evidence>
<evidence type="ECO:0000256" key="5">
    <source>
        <dbReference type="ARBA" id="ARBA00043913"/>
    </source>
</evidence>
<dbReference type="InterPro" id="IPR036322">
    <property type="entry name" value="WD40_repeat_dom_sf"/>
</dbReference>
<dbReference type="InterPro" id="IPR001680">
    <property type="entry name" value="WD40_rpt"/>
</dbReference>
<organism evidence="7 8">
    <name type="scientific">Sclerotinia sclerotiorum (strain ATCC 18683 / 1980 / Ss-1)</name>
    <name type="common">White mold</name>
    <name type="synonym">Whetzelinia sclerotiorum</name>
    <dbReference type="NCBI Taxonomy" id="665079"/>
    <lineage>
        <taxon>Eukaryota</taxon>
        <taxon>Fungi</taxon>
        <taxon>Dikarya</taxon>
        <taxon>Ascomycota</taxon>
        <taxon>Pezizomycotina</taxon>
        <taxon>Leotiomycetes</taxon>
        <taxon>Helotiales</taxon>
        <taxon>Sclerotiniaceae</taxon>
        <taxon>Sclerotinia</taxon>
    </lineage>
</organism>
<keyword evidence="1 6" id="KW-0853">WD repeat</keyword>
<gene>
    <name evidence="7" type="ORF">sscle_07g062000</name>
</gene>
<feature type="repeat" description="WD" evidence="6">
    <location>
        <begin position="126"/>
        <end position="158"/>
    </location>
</feature>
<dbReference type="EMBL" id="CP017820">
    <property type="protein sequence ID" value="APA11430.1"/>
    <property type="molecule type" value="Genomic_DNA"/>
</dbReference>
<comment type="similarity">
    <text evidence="3">Belongs to the WD repeat MDV1/CAF4 family.</text>
</comment>
<feature type="repeat" description="WD" evidence="6">
    <location>
        <begin position="84"/>
        <end position="125"/>
    </location>
</feature>
<dbReference type="PROSITE" id="PS00678">
    <property type="entry name" value="WD_REPEATS_1"/>
    <property type="match status" value="1"/>
</dbReference>
<dbReference type="PROSITE" id="PS50294">
    <property type="entry name" value="WD_REPEATS_REGION"/>
    <property type="match status" value="2"/>
</dbReference>
<dbReference type="InterPro" id="IPR015943">
    <property type="entry name" value="WD40/YVTN_repeat-like_dom_sf"/>
</dbReference>